<protein>
    <submittedName>
        <fullName evidence="1">Transcriptional regulator MarR family</fullName>
    </submittedName>
</protein>
<accession>A0A3S5GYM8</accession>
<dbReference type="AlphaFoldDB" id="A0A3S5GYM8"/>
<reference evidence="1" key="1">
    <citation type="journal article" date="2018" name="J. Ind. Microbiol. Biotechnol.">
        <title>Genome mining reveals uncommon alkylpyrones as type III PKS products from myxobacteria.</title>
        <authorList>
            <person name="Hug J.J."/>
            <person name="Panter F."/>
            <person name="Krug D."/>
            <person name="Muller R."/>
        </authorList>
    </citation>
    <scope>NUCLEOTIDE SEQUENCE</scope>
    <source>
        <strain evidence="1">SBSr021</strain>
    </source>
</reference>
<dbReference type="EMBL" id="MH908924">
    <property type="protein sequence ID" value="AYM54534.1"/>
    <property type="molecule type" value="Genomic_DNA"/>
</dbReference>
<proteinExistence type="predicted"/>
<organism evidence="1">
    <name type="scientific">Racemicystis crocea</name>
    <dbReference type="NCBI Taxonomy" id="1707966"/>
    <lineage>
        <taxon>Bacteria</taxon>
        <taxon>Pseudomonadati</taxon>
        <taxon>Myxococcota</taxon>
        <taxon>Polyangia</taxon>
        <taxon>Polyangiales</taxon>
        <taxon>Polyangiaceae</taxon>
    </lineage>
</organism>
<name>A0A3S5GYM8_9BACT</name>
<sequence>MRPGPFEDDAEPLAQRIHAALAKLGVALKSADADRQGEEDARGLESELLTLMRLCPAAGLRLSDAALALGVHLAAASDAMLRLVSDHFARKATAEDALETTFILTDAGRAEAERRVDLSDALLASADALPPIEQELLYRTLLRIIRSMQERGVIPVAKLCVSCQHFRPHVHAGSDRPHHCTLVGAPLSDRHIRVDCPEHQPADRDHQQKAWDKLLAGGGR</sequence>
<dbReference type="InterPro" id="IPR036388">
    <property type="entry name" value="WH-like_DNA-bd_sf"/>
</dbReference>
<dbReference type="InterPro" id="IPR036390">
    <property type="entry name" value="WH_DNA-bd_sf"/>
</dbReference>
<evidence type="ECO:0000313" key="1">
    <source>
        <dbReference type="EMBL" id="AYM54534.1"/>
    </source>
</evidence>
<dbReference type="Gene3D" id="1.10.10.10">
    <property type="entry name" value="Winged helix-like DNA-binding domain superfamily/Winged helix DNA-binding domain"/>
    <property type="match status" value="1"/>
</dbReference>
<dbReference type="SUPFAM" id="SSF46785">
    <property type="entry name" value="Winged helix' DNA-binding domain"/>
    <property type="match status" value="1"/>
</dbReference>